<organism evidence="1 2">
    <name type="scientific">Brucella daejeonensis</name>
    <dbReference type="NCBI Taxonomy" id="659015"/>
    <lineage>
        <taxon>Bacteria</taxon>
        <taxon>Pseudomonadati</taxon>
        <taxon>Pseudomonadota</taxon>
        <taxon>Alphaproteobacteria</taxon>
        <taxon>Hyphomicrobiales</taxon>
        <taxon>Brucellaceae</taxon>
        <taxon>Brucella/Ochrobactrum group</taxon>
        <taxon>Brucella</taxon>
    </lineage>
</organism>
<keyword evidence="2" id="KW-1185">Reference proteome</keyword>
<proteinExistence type="predicted"/>
<evidence type="ECO:0000313" key="1">
    <source>
        <dbReference type="EMBL" id="MBB5701620.1"/>
    </source>
</evidence>
<sequence length="277" mass="30771">MNENDAHCLALLREADRDRYLTVLYAPQDKRGALAALYAFNAEVSRIRELVHEPLPGEVRLQWWRDLLNGDARGSAEAHPVAAALIGAIEKYELPRTAFDNYCEARIFDLYDDPMPSRNDFEGYCGETASAIIQLAGLILDRDAAQNFAELAGHAGVAQAVTGLLRLLPIHRRRGQLYVPADMLQAVGVSRDVFLKGEDKAAVERVISIMLALAREHLAAFERSRTELPKSLTPAFLPLALVPAYLKAIERLGAQAVDRVADISAIRKQWLMLRANF</sequence>
<accession>A0A7W9AVZ4</accession>
<dbReference type="InterPro" id="IPR008949">
    <property type="entry name" value="Isoprenoid_synthase_dom_sf"/>
</dbReference>
<dbReference type="RefSeq" id="WP_183650050.1">
    <property type="nucleotide sequence ID" value="NZ_JACIJG010000004.1"/>
</dbReference>
<name>A0A7W9AVZ4_9HYPH</name>
<protein>
    <submittedName>
        <fullName evidence="1">Phytoene synthase</fullName>
        <ecNumber evidence="1">2.5.1.32</ecNumber>
    </submittedName>
</protein>
<dbReference type="GO" id="GO:0016765">
    <property type="term" value="F:transferase activity, transferring alkyl or aryl (other than methyl) groups"/>
    <property type="evidence" value="ECO:0007669"/>
    <property type="project" value="UniProtKB-ARBA"/>
</dbReference>
<comment type="caution">
    <text evidence="1">The sequence shown here is derived from an EMBL/GenBank/DDBJ whole genome shotgun (WGS) entry which is preliminary data.</text>
</comment>
<evidence type="ECO:0000313" key="2">
    <source>
        <dbReference type="Proteomes" id="UP000555546"/>
    </source>
</evidence>
<dbReference type="Gene3D" id="1.10.600.10">
    <property type="entry name" value="Farnesyl Diphosphate Synthase"/>
    <property type="match status" value="1"/>
</dbReference>
<keyword evidence="1" id="KW-0808">Transferase</keyword>
<dbReference type="EMBL" id="JACIJG010000004">
    <property type="protein sequence ID" value="MBB5701620.1"/>
    <property type="molecule type" value="Genomic_DNA"/>
</dbReference>
<dbReference type="Pfam" id="PF00494">
    <property type="entry name" value="SQS_PSY"/>
    <property type="match status" value="1"/>
</dbReference>
<gene>
    <name evidence="1" type="ORF">FHS76_001471</name>
</gene>
<dbReference type="AlphaFoldDB" id="A0A7W9AVZ4"/>
<dbReference type="InterPro" id="IPR002060">
    <property type="entry name" value="Squ/phyt_synthse"/>
</dbReference>
<dbReference type="SUPFAM" id="SSF48576">
    <property type="entry name" value="Terpenoid synthases"/>
    <property type="match status" value="1"/>
</dbReference>
<dbReference type="EC" id="2.5.1.32" evidence="1"/>
<dbReference type="PANTHER" id="PTHR31480">
    <property type="entry name" value="BIFUNCTIONAL LYCOPENE CYCLASE/PHYTOENE SYNTHASE"/>
    <property type="match status" value="1"/>
</dbReference>
<reference evidence="1 2" key="1">
    <citation type="submission" date="2020-08" db="EMBL/GenBank/DDBJ databases">
        <title>Genomic Encyclopedia of Type Strains, Phase IV (KMG-IV): sequencing the most valuable type-strain genomes for metagenomic binning, comparative biology and taxonomic classification.</title>
        <authorList>
            <person name="Goeker M."/>
        </authorList>
    </citation>
    <scope>NUCLEOTIDE SEQUENCE [LARGE SCALE GENOMIC DNA]</scope>
    <source>
        <strain evidence="1 2">DSM 26944</strain>
    </source>
</reference>
<dbReference type="Proteomes" id="UP000555546">
    <property type="component" value="Unassembled WGS sequence"/>
</dbReference>